<keyword evidence="1" id="KW-0862">Zinc</keyword>
<reference evidence="2 3" key="1">
    <citation type="journal article" date="2023" name="Microb. Genom.">
        <title>Mesoterricola silvestris gen. nov., sp. nov., Mesoterricola sediminis sp. nov., Geothrix oryzae sp. nov., Geothrix edaphica sp. nov., Geothrix rubra sp. nov., and Geothrix limicola sp. nov., six novel members of Acidobacteriota isolated from soils.</title>
        <authorList>
            <person name="Weisberg A.J."/>
            <person name="Pearce E."/>
            <person name="Kramer C.G."/>
            <person name="Chang J.H."/>
            <person name="Clarke C.R."/>
        </authorList>
    </citation>
    <scope>NUCLEOTIDE SEQUENCE [LARGE SCALE GENOMIC DNA]</scope>
    <source>
        <strain evidence="2 3">NRRL_B-2795</strain>
    </source>
</reference>
<accession>A0ABU4LKE5</accession>
<dbReference type="EMBL" id="JARAVY010000040">
    <property type="protein sequence ID" value="MDX2916172.1"/>
    <property type="molecule type" value="Genomic_DNA"/>
</dbReference>
<gene>
    <name evidence="2" type="ORF">PV517_46835</name>
</gene>
<dbReference type="PANTHER" id="PTHR12993">
    <property type="entry name" value="N-ACETYLGLUCOSAMINYL-PHOSPHATIDYLINOSITOL DE-N-ACETYLASE-RELATED"/>
    <property type="match status" value="1"/>
</dbReference>
<organism evidence="2 3">
    <name type="scientific">Streptomyces griseiscabiei</name>
    <dbReference type="NCBI Taxonomy" id="2993540"/>
    <lineage>
        <taxon>Bacteria</taxon>
        <taxon>Bacillati</taxon>
        <taxon>Actinomycetota</taxon>
        <taxon>Actinomycetes</taxon>
        <taxon>Kitasatosporales</taxon>
        <taxon>Streptomycetaceae</taxon>
        <taxon>Streptomyces</taxon>
    </lineage>
</organism>
<keyword evidence="3" id="KW-1185">Reference proteome</keyword>
<name>A0ABU4LKE5_9ACTN</name>
<dbReference type="PANTHER" id="PTHR12993:SF30">
    <property type="entry name" value="N-ACETYL-ALPHA-D-GLUCOSAMINYL L-MALATE DEACETYLASE 1"/>
    <property type="match status" value="1"/>
</dbReference>
<dbReference type="Proteomes" id="UP001271723">
    <property type="component" value="Unassembled WGS sequence"/>
</dbReference>
<dbReference type="RefSeq" id="WP_256965108.1">
    <property type="nucleotide sequence ID" value="NZ_JAGJBZ010000002.1"/>
</dbReference>
<proteinExistence type="predicted"/>
<dbReference type="Pfam" id="PF02585">
    <property type="entry name" value="PIG-L"/>
    <property type="match status" value="1"/>
</dbReference>
<evidence type="ECO:0000256" key="1">
    <source>
        <dbReference type="ARBA" id="ARBA00022833"/>
    </source>
</evidence>
<evidence type="ECO:0000313" key="2">
    <source>
        <dbReference type="EMBL" id="MDX2916172.1"/>
    </source>
</evidence>
<comment type="caution">
    <text evidence="2">The sequence shown here is derived from an EMBL/GenBank/DDBJ whole genome shotgun (WGS) entry which is preliminary data.</text>
</comment>
<sequence length="241" mass="25672">MSPASPAGPVKRVVAVVAHPDDAELLCYGTLRKAREAGAMVSVVVVTHGANGVSIADAGAGRQLTEDEREKEVAAAWHDTGIDMVFLHLTDGALVADLNLISLVESELKRLGCTLLITHSPRAANDHQDHLAVAAAAANAATRVPTCHTVLHGEPHAPRSGFHPTVLVDVTDVVDDKVRALDSHHSQGGRWYLSERYTRHRAAQAGWSLRPEAAAAGRAFEAFEATLLTLTFAPSREDARP</sequence>
<protein>
    <submittedName>
        <fullName evidence="2">PIG-L family deacetylase</fullName>
    </submittedName>
</protein>
<dbReference type="InterPro" id="IPR024078">
    <property type="entry name" value="LmbE-like_dom_sf"/>
</dbReference>
<dbReference type="Gene3D" id="3.40.50.10320">
    <property type="entry name" value="LmbE-like"/>
    <property type="match status" value="1"/>
</dbReference>
<dbReference type="InterPro" id="IPR003737">
    <property type="entry name" value="GlcNAc_PI_deacetylase-related"/>
</dbReference>
<dbReference type="SUPFAM" id="SSF102588">
    <property type="entry name" value="LmbE-like"/>
    <property type="match status" value="1"/>
</dbReference>
<evidence type="ECO:0000313" key="3">
    <source>
        <dbReference type="Proteomes" id="UP001271723"/>
    </source>
</evidence>